<sequence>MRLVRWLLRLSLLAVLTGGTWILLMYAQQINYRVRDQSYLMSTHLSYTIFFIFALLLPIFLYNIFRNRKRVAALKRSFYLFTAFYLIMAPIVVLAFDNYLLATPHGITYNTFTSLNQNEIEEWSSIEKLTLDYSKESSLTGKGGYRLQFIVDSKNRDPIDLNNYNSPLYKKGQFLIIYERIASHGVPIEIARPLPKEGVDPDSLVAEIYQLAQKQKERP</sequence>
<keyword evidence="3" id="KW-1185">Reference proteome</keyword>
<dbReference type="EMBL" id="SLXV01000061">
    <property type="protein sequence ID" value="TCP61529.1"/>
    <property type="molecule type" value="Genomic_DNA"/>
</dbReference>
<feature type="transmembrane region" description="Helical" evidence="1">
    <location>
        <begin position="77"/>
        <end position="96"/>
    </location>
</feature>
<keyword evidence="1" id="KW-1133">Transmembrane helix</keyword>
<dbReference type="RefSeq" id="WP_131849958.1">
    <property type="nucleotide sequence ID" value="NZ_SLXV01000061.1"/>
</dbReference>
<evidence type="ECO:0000256" key="1">
    <source>
        <dbReference type="SAM" id="Phobius"/>
    </source>
</evidence>
<keyword evidence="1" id="KW-0812">Transmembrane</keyword>
<reference evidence="2 3" key="1">
    <citation type="submission" date="2019-03" db="EMBL/GenBank/DDBJ databases">
        <title>Genomic Encyclopedia of Type Strains, Phase IV (KMG-IV): sequencing the most valuable type-strain genomes for metagenomic binning, comparative biology and taxonomic classification.</title>
        <authorList>
            <person name="Goeker M."/>
        </authorList>
    </citation>
    <scope>NUCLEOTIDE SEQUENCE [LARGE SCALE GENOMIC DNA]</scope>
    <source>
        <strain evidence="2 3">DSM 46831</strain>
    </source>
</reference>
<feature type="transmembrane region" description="Helical" evidence="1">
    <location>
        <begin position="7"/>
        <end position="27"/>
    </location>
</feature>
<protein>
    <submittedName>
        <fullName evidence="2">Uncharacterized protein</fullName>
    </submittedName>
</protein>
<proteinExistence type="predicted"/>
<evidence type="ECO:0000313" key="3">
    <source>
        <dbReference type="Proteomes" id="UP000294746"/>
    </source>
</evidence>
<evidence type="ECO:0000313" key="2">
    <source>
        <dbReference type="EMBL" id="TCP61529.1"/>
    </source>
</evidence>
<dbReference type="OrthoDB" id="2988592at2"/>
<keyword evidence="1" id="KW-0472">Membrane</keyword>
<comment type="caution">
    <text evidence="2">The sequence shown here is derived from an EMBL/GenBank/DDBJ whole genome shotgun (WGS) entry which is preliminary data.</text>
</comment>
<name>A0A4R2RGJ9_9BACL</name>
<organism evidence="2 3">
    <name type="scientific">Baia soyae</name>
    <dbReference type="NCBI Taxonomy" id="1544746"/>
    <lineage>
        <taxon>Bacteria</taxon>
        <taxon>Bacillati</taxon>
        <taxon>Bacillota</taxon>
        <taxon>Bacilli</taxon>
        <taxon>Bacillales</taxon>
        <taxon>Thermoactinomycetaceae</taxon>
        <taxon>Baia</taxon>
    </lineage>
</organism>
<gene>
    <name evidence="2" type="ORF">EDD57_1611</name>
</gene>
<feature type="transmembrane region" description="Helical" evidence="1">
    <location>
        <begin position="47"/>
        <end position="65"/>
    </location>
</feature>
<dbReference type="AlphaFoldDB" id="A0A4R2RGJ9"/>
<accession>A0A4R2RGJ9</accession>
<dbReference type="Proteomes" id="UP000294746">
    <property type="component" value="Unassembled WGS sequence"/>
</dbReference>